<dbReference type="InterPro" id="IPR027365">
    <property type="entry name" value="GNAT_acetyltra_YdfB-like"/>
</dbReference>
<keyword evidence="2" id="KW-0808">Transferase</keyword>
<dbReference type="Pfam" id="PF12746">
    <property type="entry name" value="GNAT_acetyltran"/>
    <property type="match status" value="1"/>
</dbReference>
<sequence length="238" mass="24012">MAADVLLGRAESLWTGLADAPVAFRDGAFDVAVSPGSGLCPRGWAGVVRLGNAAIGTAPDASTAELLSRGFSLTTGLVVGSRVPTLGPATLAYCDPADFRPPDSGAVETLPAGHPDVVAFLAGAPADDVDESGLAEITSPAFVRRAGADVVAAAGYRVWPGGAGHLSVLTAPGARGRGLARDVAGTAVARVLDLGLLPQWRARPEASRRVARALGFRELGFQVSVRLSPGASRAAPCG</sequence>
<dbReference type="RefSeq" id="WP_142709372.1">
    <property type="nucleotide sequence ID" value="NZ_VIRS01000045.1"/>
</dbReference>
<organism evidence="2 3">
    <name type="scientific">Cryptosporangium phraense</name>
    <dbReference type="NCBI Taxonomy" id="2593070"/>
    <lineage>
        <taxon>Bacteria</taxon>
        <taxon>Bacillati</taxon>
        <taxon>Actinomycetota</taxon>
        <taxon>Actinomycetes</taxon>
        <taxon>Cryptosporangiales</taxon>
        <taxon>Cryptosporangiaceae</taxon>
        <taxon>Cryptosporangium</taxon>
    </lineage>
</organism>
<dbReference type="OrthoDB" id="4824241at2"/>
<dbReference type="InterPro" id="IPR016181">
    <property type="entry name" value="Acyl_CoA_acyltransferase"/>
</dbReference>
<keyword evidence="3" id="KW-1185">Reference proteome</keyword>
<dbReference type="Proteomes" id="UP000317982">
    <property type="component" value="Unassembled WGS sequence"/>
</dbReference>
<dbReference type="EMBL" id="VIRS01000045">
    <property type="protein sequence ID" value="TQS40217.1"/>
    <property type="molecule type" value="Genomic_DNA"/>
</dbReference>
<dbReference type="PROSITE" id="PS51186">
    <property type="entry name" value="GNAT"/>
    <property type="match status" value="1"/>
</dbReference>
<gene>
    <name evidence="2" type="ORF">FL583_35950</name>
</gene>
<comment type="caution">
    <text evidence="2">The sequence shown here is derived from an EMBL/GenBank/DDBJ whole genome shotgun (WGS) entry which is preliminary data.</text>
</comment>
<reference evidence="2 3" key="1">
    <citation type="submission" date="2019-07" db="EMBL/GenBank/DDBJ databases">
        <title>Cryptosporangium phraense sp. nov., isolated from plant litter.</title>
        <authorList>
            <person name="Suriyachadkun C."/>
        </authorList>
    </citation>
    <scope>NUCLEOTIDE SEQUENCE [LARGE SCALE GENOMIC DNA]</scope>
    <source>
        <strain evidence="2 3">A-T 5661</strain>
    </source>
</reference>
<proteinExistence type="predicted"/>
<feature type="domain" description="N-acetyltransferase" evidence="1">
    <location>
        <begin position="97"/>
        <end position="238"/>
    </location>
</feature>
<dbReference type="Gene3D" id="3.40.630.30">
    <property type="match status" value="1"/>
</dbReference>
<accession>A0A545AFV7</accession>
<evidence type="ECO:0000313" key="2">
    <source>
        <dbReference type="EMBL" id="TQS40217.1"/>
    </source>
</evidence>
<protein>
    <submittedName>
        <fullName evidence="2">GNAT family N-acetyltransferase</fullName>
    </submittedName>
</protein>
<name>A0A545AFV7_9ACTN</name>
<evidence type="ECO:0000259" key="1">
    <source>
        <dbReference type="PROSITE" id="PS51186"/>
    </source>
</evidence>
<dbReference type="InParanoid" id="A0A545AFV7"/>
<dbReference type="AlphaFoldDB" id="A0A545AFV7"/>
<dbReference type="SUPFAM" id="SSF55729">
    <property type="entry name" value="Acyl-CoA N-acyltransferases (Nat)"/>
    <property type="match status" value="1"/>
</dbReference>
<dbReference type="InterPro" id="IPR000182">
    <property type="entry name" value="GNAT_dom"/>
</dbReference>
<evidence type="ECO:0000313" key="3">
    <source>
        <dbReference type="Proteomes" id="UP000317982"/>
    </source>
</evidence>
<dbReference type="GO" id="GO:0016747">
    <property type="term" value="F:acyltransferase activity, transferring groups other than amino-acyl groups"/>
    <property type="evidence" value="ECO:0007669"/>
    <property type="project" value="InterPro"/>
</dbReference>